<dbReference type="InterPro" id="IPR010287">
    <property type="entry name" value="DUF892_YciF-like"/>
</dbReference>
<sequence>MSDVLAFSKAQEELMTQTARDIFVVGLRNAHAMETQARELLERQSERLDEYPEVKQKVAAHLQETNTQLTRLEQCLEACGETTSSLKDTAQSIAANTMAMAHSMAGDEILKNTFANNAFEHFEIAAYKSLLALCPAAGMDSARAPLEASLKEEERMAAWIDANVAKVTMDYVTHEQAA</sequence>
<dbReference type="EMBL" id="LS398110">
    <property type="protein sequence ID" value="SPP92667.1"/>
    <property type="molecule type" value="Genomic_DNA"/>
</dbReference>
<evidence type="ECO:0000313" key="2">
    <source>
        <dbReference type="Proteomes" id="UP000246085"/>
    </source>
</evidence>
<evidence type="ECO:0000313" key="1">
    <source>
        <dbReference type="EMBL" id="SPP92667.1"/>
    </source>
</evidence>
<dbReference type="InterPro" id="IPR009078">
    <property type="entry name" value="Ferritin-like_SF"/>
</dbReference>
<protein>
    <submittedName>
        <fullName evidence="1">Uncharacterized protein</fullName>
    </submittedName>
</protein>
<dbReference type="Pfam" id="PF05974">
    <property type="entry name" value="DUF892"/>
    <property type="match status" value="1"/>
</dbReference>
<reference evidence="1 2" key="1">
    <citation type="submission" date="2018-03" db="EMBL/GenBank/DDBJ databases">
        <authorList>
            <person name="Gully D."/>
        </authorList>
    </citation>
    <scope>NUCLEOTIDE SEQUENCE [LARGE SCALE GENOMIC DNA]</scope>
    <source>
        <strain evidence="1">ORS3257</strain>
    </source>
</reference>
<dbReference type="KEGG" id="bvz:BRAD3257_1538"/>
<gene>
    <name evidence="1" type="ORF">BRAD3257_1538</name>
</gene>
<proteinExistence type="predicted"/>
<dbReference type="InterPro" id="IPR012347">
    <property type="entry name" value="Ferritin-like"/>
</dbReference>
<dbReference type="Gene3D" id="1.20.1260.10">
    <property type="match status" value="1"/>
</dbReference>
<organism evidence="1 2">
    <name type="scientific">Bradyrhizobium vignae</name>
    <dbReference type="NCBI Taxonomy" id="1549949"/>
    <lineage>
        <taxon>Bacteria</taxon>
        <taxon>Pseudomonadati</taxon>
        <taxon>Pseudomonadota</taxon>
        <taxon>Alphaproteobacteria</taxon>
        <taxon>Hyphomicrobiales</taxon>
        <taxon>Nitrobacteraceae</taxon>
        <taxon>Bradyrhizobium</taxon>
    </lineage>
</organism>
<dbReference type="SUPFAM" id="SSF47240">
    <property type="entry name" value="Ferritin-like"/>
    <property type="match status" value="1"/>
</dbReference>
<dbReference type="Proteomes" id="UP000246085">
    <property type="component" value="Chromosome BRAD3257"/>
</dbReference>
<accession>A0A2U3PU37</accession>
<name>A0A2U3PU37_9BRAD</name>
<dbReference type="AlphaFoldDB" id="A0A2U3PU37"/>